<name>A0A0C1E1J4_ASPUT</name>
<dbReference type="PANTHER" id="PTHR37540">
    <property type="entry name" value="TRANSCRIPTION FACTOR (ACR-2), PUTATIVE-RELATED-RELATED"/>
    <property type="match status" value="1"/>
</dbReference>
<reference evidence="1 2" key="1">
    <citation type="submission" date="2014-11" db="EMBL/GenBank/DDBJ databases">
        <title>Genomics derived discovery of secondary metabolites biosynthetic gene clusters in Aspergillus ustus.</title>
        <authorList>
            <person name="Pi B."/>
            <person name="Dai F."/>
            <person name="Song X."/>
            <person name="Zhu C."/>
            <person name="Li H."/>
            <person name="Yu D."/>
        </authorList>
    </citation>
    <scope>NUCLEOTIDE SEQUENCE [LARGE SCALE GENOMIC DNA]</scope>
    <source>
        <strain evidence="1 2">3.3904</strain>
    </source>
</reference>
<organism evidence="1 2">
    <name type="scientific">Aspergillus ustus</name>
    <dbReference type="NCBI Taxonomy" id="40382"/>
    <lineage>
        <taxon>Eukaryota</taxon>
        <taxon>Fungi</taxon>
        <taxon>Dikarya</taxon>
        <taxon>Ascomycota</taxon>
        <taxon>Pezizomycotina</taxon>
        <taxon>Eurotiomycetes</taxon>
        <taxon>Eurotiomycetidae</taxon>
        <taxon>Eurotiales</taxon>
        <taxon>Aspergillaceae</taxon>
        <taxon>Aspergillus</taxon>
        <taxon>Aspergillus subgen. Nidulantes</taxon>
    </lineage>
</organism>
<comment type="caution">
    <text evidence="1">The sequence shown here is derived from an EMBL/GenBank/DDBJ whole genome shotgun (WGS) entry which is preliminary data.</text>
</comment>
<keyword evidence="2" id="KW-1185">Reference proteome</keyword>
<dbReference type="PANTHER" id="PTHR37540:SF5">
    <property type="entry name" value="TRANSCRIPTION FACTOR DOMAIN-CONTAINING PROTEIN"/>
    <property type="match status" value="1"/>
</dbReference>
<sequence>MAGNFEFISIQTPDDAKDRKTRRLARSHAVKNAIENKRRQQQLSGDIFPITTVEDHRHSEKKAKSCTRSTPAPLLSQLAGALDPFQALAVDSSRLQMLLGDYRARQAPEPVFSIAQELAFQSFHSVFRGGFDDPALVNAVMLSLAFAVTGSIDGECMRYQGQAITYIRERMGSLNEAISEATIGAILLLAGVVARLGLTSQVELHMGAVKRLLEICQTKGVYLTPGIKRAIFWQDLNSSILAGTRRTVDHTTFAELLWTRDQFVPSFYRLPPGFQSRLHLLTGDFATVLEDLHALQCIRDVRSARNASAMFMLHINNHTASIQSRLESLSVTSDLQECCRLGAYLCSVMLCCKVWCELVIPSHFSSELLRGLHKTRDDEMWTKHPELLIWLLHVGGAFAPMGTVRSGYLDLLRSNSARFPRSWSELHIILKQFVWSDKAFMVPVRALWEEAFY</sequence>
<proteinExistence type="predicted"/>
<gene>
    <name evidence="1" type="ORF">HK57_00098</name>
</gene>
<evidence type="ECO:0000313" key="1">
    <source>
        <dbReference type="EMBL" id="KIA75422.1"/>
    </source>
</evidence>
<accession>A0A0C1E1J4</accession>
<protein>
    <submittedName>
        <fullName evidence="1">Uncharacterized protein</fullName>
    </submittedName>
</protein>
<dbReference type="EMBL" id="JOMC01000155">
    <property type="protein sequence ID" value="KIA75422.1"/>
    <property type="molecule type" value="Genomic_DNA"/>
</dbReference>
<dbReference type="InterPro" id="IPR021858">
    <property type="entry name" value="Fun_TF"/>
</dbReference>
<dbReference type="Pfam" id="PF11951">
    <property type="entry name" value="Fungal_trans_2"/>
    <property type="match status" value="1"/>
</dbReference>
<dbReference type="AlphaFoldDB" id="A0A0C1E1J4"/>
<dbReference type="Proteomes" id="UP000053475">
    <property type="component" value="Unassembled WGS sequence"/>
</dbReference>
<evidence type="ECO:0000313" key="2">
    <source>
        <dbReference type="Proteomes" id="UP000053475"/>
    </source>
</evidence>